<dbReference type="STRING" id="1169143.GCA_000383275_04116"/>
<reference evidence="6 7" key="1">
    <citation type="submission" date="2018-06" db="EMBL/GenBank/DDBJ databases">
        <title>Genomic Encyclopedia of Type Strains, Phase III (KMG-III): the genomes of soil and plant-associated and newly described type strains.</title>
        <authorList>
            <person name="Whitman W."/>
        </authorList>
    </citation>
    <scope>NUCLEOTIDE SEQUENCE [LARGE SCALE GENOMIC DNA]</scope>
    <source>
        <strain evidence="6 7">LMG 23644</strain>
    </source>
</reference>
<evidence type="ECO:0000256" key="2">
    <source>
        <dbReference type="PIRSR" id="PIRSR006232-1"/>
    </source>
</evidence>
<dbReference type="CDD" id="cd02909">
    <property type="entry name" value="cupin_pirin_N"/>
    <property type="match status" value="1"/>
</dbReference>
<dbReference type="GO" id="GO:0046872">
    <property type="term" value="F:metal ion binding"/>
    <property type="evidence" value="ECO:0007669"/>
    <property type="project" value="UniProtKB-KW"/>
</dbReference>
<dbReference type="CDD" id="cd02247">
    <property type="entry name" value="cupin_pirin_C"/>
    <property type="match status" value="1"/>
</dbReference>
<comment type="similarity">
    <text evidence="1 3">Belongs to the pirin family.</text>
</comment>
<evidence type="ECO:0000256" key="3">
    <source>
        <dbReference type="RuleBase" id="RU003457"/>
    </source>
</evidence>
<accession>A0A329CW75</accession>
<dbReference type="SUPFAM" id="SSF51182">
    <property type="entry name" value="RmlC-like cupins"/>
    <property type="match status" value="1"/>
</dbReference>
<dbReference type="RefSeq" id="WP_111929539.1">
    <property type="nucleotide sequence ID" value="NZ_CADFFP010000001.1"/>
</dbReference>
<feature type="binding site" evidence="2">
    <location>
        <position position="58"/>
    </location>
    <ligand>
        <name>Fe cation</name>
        <dbReference type="ChEBI" id="CHEBI:24875"/>
    </ligand>
</feature>
<dbReference type="Gene3D" id="2.60.120.10">
    <property type="entry name" value="Jelly Rolls"/>
    <property type="match status" value="2"/>
</dbReference>
<evidence type="ECO:0000259" key="4">
    <source>
        <dbReference type="Pfam" id="PF02678"/>
    </source>
</evidence>
<dbReference type="InterPro" id="IPR003829">
    <property type="entry name" value="Pirin_N_dom"/>
</dbReference>
<evidence type="ECO:0000259" key="5">
    <source>
        <dbReference type="Pfam" id="PF05726"/>
    </source>
</evidence>
<evidence type="ECO:0000256" key="1">
    <source>
        <dbReference type="ARBA" id="ARBA00008416"/>
    </source>
</evidence>
<comment type="cofactor">
    <cofactor evidence="2">
        <name>Fe cation</name>
        <dbReference type="ChEBI" id="CHEBI:24875"/>
    </cofactor>
    <text evidence="2">Binds 1 Fe cation per subunit.</text>
</comment>
<name>A0A329CW75_9BURK</name>
<dbReference type="Pfam" id="PF05726">
    <property type="entry name" value="Pirin_C"/>
    <property type="match status" value="1"/>
</dbReference>
<dbReference type="InterPro" id="IPR008778">
    <property type="entry name" value="Pirin_C_dom"/>
</dbReference>
<evidence type="ECO:0008006" key="8">
    <source>
        <dbReference type="Google" id="ProtNLM"/>
    </source>
</evidence>
<dbReference type="PANTHER" id="PTHR13903">
    <property type="entry name" value="PIRIN-RELATED"/>
    <property type="match status" value="1"/>
</dbReference>
<dbReference type="Proteomes" id="UP000248918">
    <property type="component" value="Unassembled WGS sequence"/>
</dbReference>
<evidence type="ECO:0000313" key="6">
    <source>
        <dbReference type="EMBL" id="RAS37921.1"/>
    </source>
</evidence>
<gene>
    <name evidence="6" type="ORF">BX591_102204</name>
</gene>
<dbReference type="AlphaFoldDB" id="A0A329CW75"/>
<feature type="binding site" evidence="2">
    <location>
        <position position="104"/>
    </location>
    <ligand>
        <name>Fe cation</name>
        <dbReference type="ChEBI" id="CHEBI:24875"/>
    </ligand>
</feature>
<proteinExistence type="inferred from homology"/>
<sequence>MSSSIKAVLKPHLRDVGSLTVRRVLPAMAARLIGPFIFFDHMGPATLEPGVGLDVRPHPHIGLATVTYLFEGSIMHRDSLGSAQKIVPGDVNWMTAGRGIVHSERTPEEDRATGLTMHGIQTWVALPLEDEDIEPSFSHHAASTLPVVERNGVTLRVIAGNAFGETSPVVTFSGTLYVAGEFAPGGAFALEPEHEERGVYLVEGDLEIDGTPLEVGQMAVLALDETVTLASTHGARVMLLGGEKLDGERFIEWNFVASSREKIEAAKLAWTNQEMGKVPGETEWIPLPERKGA</sequence>
<dbReference type="InterPro" id="IPR011051">
    <property type="entry name" value="RmlC_Cupin_sf"/>
</dbReference>
<dbReference type="EMBL" id="QLTK01000002">
    <property type="protein sequence ID" value="RAS37921.1"/>
    <property type="molecule type" value="Genomic_DNA"/>
</dbReference>
<feature type="binding site" evidence="2">
    <location>
        <position position="102"/>
    </location>
    <ligand>
        <name>Fe cation</name>
        <dbReference type="ChEBI" id="CHEBI:24875"/>
    </ligand>
</feature>
<keyword evidence="2" id="KW-0479">Metal-binding</keyword>
<keyword evidence="2" id="KW-0408">Iron</keyword>
<dbReference type="InterPro" id="IPR012093">
    <property type="entry name" value="Pirin"/>
</dbReference>
<dbReference type="OrthoDB" id="321327at2"/>
<organism evidence="6 7">
    <name type="scientific">Paraburkholderia bryophila</name>
    <dbReference type="NCBI Taxonomy" id="420952"/>
    <lineage>
        <taxon>Bacteria</taxon>
        <taxon>Pseudomonadati</taxon>
        <taxon>Pseudomonadota</taxon>
        <taxon>Betaproteobacteria</taxon>
        <taxon>Burkholderiales</taxon>
        <taxon>Burkholderiaceae</taxon>
        <taxon>Paraburkholderia</taxon>
    </lineage>
</organism>
<comment type="caution">
    <text evidence="6">The sequence shown here is derived from an EMBL/GenBank/DDBJ whole genome shotgun (WGS) entry which is preliminary data.</text>
</comment>
<dbReference type="PIRSF" id="PIRSF006232">
    <property type="entry name" value="Pirin"/>
    <property type="match status" value="1"/>
</dbReference>
<dbReference type="InterPro" id="IPR014710">
    <property type="entry name" value="RmlC-like_jellyroll"/>
</dbReference>
<evidence type="ECO:0000313" key="7">
    <source>
        <dbReference type="Proteomes" id="UP000248918"/>
    </source>
</evidence>
<protein>
    <recommendedName>
        <fullName evidence="8">Pirin family protein</fullName>
    </recommendedName>
</protein>
<dbReference type="Pfam" id="PF02678">
    <property type="entry name" value="Pirin"/>
    <property type="match status" value="1"/>
</dbReference>
<feature type="binding site" evidence="2">
    <location>
        <position position="60"/>
    </location>
    <ligand>
        <name>Fe cation</name>
        <dbReference type="ChEBI" id="CHEBI:24875"/>
    </ligand>
</feature>
<feature type="domain" description="Pirin N-terminal" evidence="4">
    <location>
        <begin position="21"/>
        <end position="124"/>
    </location>
</feature>
<dbReference type="PANTHER" id="PTHR13903:SF8">
    <property type="entry name" value="PIRIN"/>
    <property type="match status" value="1"/>
</dbReference>
<feature type="domain" description="Pirin C-terminal" evidence="5">
    <location>
        <begin position="177"/>
        <end position="275"/>
    </location>
</feature>